<evidence type="ECO:0000313" key="1">
    <source>
        <dbReference type="EnsemblMetazoa" id="PPA16758.1"/>
    </source>
</evidence>
<evidence type="ECO:0000313" key="2">
    <source>
        <dbReference type="Proteomes" id="UP000005239"/>
    </source>
</evidence>
<protein>
    <submittedName>
        <fullName evidence="1">Uncharacterized protein</fullName>
    </submittedName>
</protein>
<reference evidence="2" key="1">
    <citation type="journal article" date="2008" name="Nat. Genet.">
        <title>The Pristionchus pacificus genome provides a unique perspective on nematode lifestyle and parasitism.</title>
        <authorList>
            <person name="Dieterich C."/>
            <person name="Clifton S.W."/>
            <person name="Schuster L.N."/>
            <person name="Chinwalla A."/>
            <person name="Delehaunty K."/>
            <person name="Dinkelacker I."/>
            <person name="Fulton L."/>
            <person name="Fulton R."/>
            <person name="Godfrey J."/>
            <person name="Minx P."/>
            <person name="Mitreva M."/>
            <person name="Roeseler W."/>
            <person name="Tian H."/>
            <person name="Witte H."/>
            <person name="Yang S.P."/>
            <person name="Wilson R.K."/>
            <person name="Sommer R.J."/>
        </authorList>
    </citation>
    <scope>NUCLEOTIDE SEQUENCE [LARGE SCALE GENOMIC DNA]</scope>
    <source>
        <strain evidence="2">PS312</strain>
    </source>
</reference>
<dbReference type="AlphaFoldDB" id="A0A2A6BX03"/>
<keyword evidence="2" id="KW-1185">Reference proteome</keyword>
<reference evidence="1" key="2">
    <citation type="submission" date="2022-06" db="UniProtKB">
        <authorList>
            <consortium name="EnsemblMetazoa"/>
        </authorList>
    </citation>
    <scope>IDENTIFICATION</scope>
    <source>
        <strain evidence="1">PS312</strain>
    </source>
</reference>
<name>A0A2A6BX03_PRIPA</name>
<organism evidence="1 2">
    <name type="scientific">Pristionchus pacificus</name>
    <name type="common">Parasitic nematode worm</name>
    <dbReference type="NCBI Taxonomy" id="54126"/>
    <lineage>
        <taxon>Eukaryota</taxon>
        <taxon>Metazoa</taxon>
        <taxon>Ecdysozoa</taxon>
        <taxon>Nematoda</taxon>
        <taxon>Chromadorea</taxon>
        <taxon>Rhabditida</taxon>
        <taxon>Rhabditina</taxon>
        <taxon>Diplogasteromorpha</taxon>
        <taxon>Diplogasteroidea</taxon>
        <taxon>Neodiplogasteridae</taxon>
        <taxon>Pristionchus</taxon>
    </lineage>
</organism>
<dbReference type="EnsemblMetazoa" id="PPA16758.1">
    <property type="protein sequence ID" value="PPA16758.1"/>
    <property type="gene ID" value="WBGene00106312"/>
</dbReference>
<gene>
    <name evidence="1" type="primary">WBGene00106312</name>
</gene>
<sequence length="136" mass="16295">MMYGLFLVFLTFTPANGQSHEYDMARDTIFVGWDDFEEKKPHMWTNIEECELARESCYRMRDCKEDWACLGELKYEPTSIEQSLDIEEDNEDHSHDAHPCVQLVHYCYGINKSLLKRVINQRIYWQYSFEHNLNQA</sequence>
<proteinExistence type="predicted"/>
<dbReference type="Proteomes" id="UP000005239">
    <property type="component" value="Unassembled WGS sequence"/>
</dbReference>
<accession>A0A8R1UCS6</accession>
<accession>A0A2A6BX03</accession>